<evidence type="ECO:0000313" key="2">
    <source>
        <dbReference type="EMBL" id="SPJ79598.1"/>
    </source>
</evidence>
<keyword evidence="3" id="KW-1185">Reference proteome</keyword>
<evidence type="ECO:0000256" key="1">
    <source>
        <dbReference type="SAM" id="SignalP"/>
    </source>
</evidence>
<dbReference type="Proteomes" id="UP001187734">
    <property type="component" value="Unassembled WGS sequence"/>
</dbReference>
<dbReference type="AlphaFoldDB" id="A0AAE8SJJ8"/>
<name>A0AAE8SJJ8_9HYPO</name>
<proteinExistence type="predicted"/>
<feature type="chain" id="PRO_5041987175" description="Hydrophobin" evidence="1">
    <location>
        <begin position="18"/>
        <end position="76"/>
    </location>
</feature>
<keyword evidence="1" id="KW-0732">Signal</keyword>
<gene>
    <name evidence="2" type="ORF">FTOL_07989</name>
</gene>
<reference evidence="2" key="1">
    <citation type="submission" date="2018-03" db="EMBL/GenBank/DDBJ databases">
        <authorList>
            <person name="Guldener U."/>
        </authorList>
    </citation>
    <scope>NUCLEOTIDE SEQUENCE</scope>
</reference>
<feature type="signal peptide" evidence="1">
    <location>
        <begin position="1"/>
        <end position="17"/>
    </location>
</feature>
<comment type="caution">
    <text evidence="2">The sequence shown here is derived from an EMBL/GenBank/DDBJ whole genome shotgun (WGS) entry which is preliminary data.</text>
</comment>
<dbReference type="EMBL" id="ONZP01000272">
    <property type="protein sequence ID" value="SPJ79598.1"/>
    <property type="molecule type" value="Genomic_DNA"/>
</dbReference>
<protein>
    <recommendedName>
        <fullName evidence="4">Hydrophobin</fullName>
    </recommendedName>
</protein>
<sequence>MKPSMIIALPALALAAASPVQVEERQAPGLDLTCVSKITGLTACAPSAPNLQNPLFIIQLVTCPIQVIAAVVACVL</sequence>
<evidence type="ECO:0008006" key="4">
    <source>
        <dbReference type="Google" id="ProtNLM"/>
    </source>
</evidence>
<accession>A0AAE8SJJ8</accession>
<organism evidence="2 3">
    <name type="scientific">Fusarium torulosum</name>
    <dbReference type="NCBI Taxonomy" id="33205"/>
    <lineage>
        <taxon>Eukaryota</taxon>
        <taxon>Fungi</taxon>
        <taxon>Dikarya</taxon>
        <taxon>Ascomycota</taxon>
        <taxon>Pezizomycotina</taxon>
        <taxon>Sordariomycetes</taxon>
        <taxon>Hypocreomycetidae</taxon>
        <taxon>Hypocreales</taxon>
        <taxon>Nectriaceae</taxon>
        <taxon>Fusarium</taxon>
    </lineage>
</organism>
<evidence type="ECO:0000313" key="3">
    <source>
        <dbReference type="Proteomes" id="UP001187734"/>
    </source>
</evidence>